<sequence length="94" mass="10428">MTGPLDPKFIDAQSSPAFGFQSRLQELSIKLYYITIALVNLSPKTPLQEVAFNEPCTPTNASSGVIQCYFIILRIKNIYGVLPLNPYSFLVLST</sequence>
<organism evidence="1 2">
    <name type="scientific">Streblomastix strix</name>
    <dbReference type="NCBI Taxonomy" id="222440"/>
    <lineage>
        <taxon>Eukaryota</taxon>
        <taxon>Metamonada</taxon>
        <taxon>Preaxostyla</taxon>
        <taxon>Oxymonadida</taxon>
        <taxon>Streblomastigidae</taxon>
        <taxon>Streblomastix</taxon>
    </lineage>
</organism>
<evidence type="ECO:0000313" key="2">
    <source>
        <dbReference type="Proteomes" id="UP000324800"/>
    </source>
</evidence>
<dbReference type="EMBL" id="SNRW01031982">
    <property type="protein sequence ID" value="KAA6357053.1"/>
    <property type="molecule type" value="Genomic_DNA"/>
</dbReference>
<comment type="caution">
    <text evidence="1">The sequence shown here is derived from an EMBL/GenBank/DDBJ whole genome shotgun (WGS) entry which is preliminary data.</text>
</comment>
<dbReference type="AlphaFoldDB" id="A0A5J4TGX3"/>
<name>A0A5J4TGX3_9EUKA</name>
<evidence type="ECO:0000313" key="1">
    <source>
        <dbReference type="EMBL" id="KAA6357053.1"/>
    </source>
</evidence>
<dbReference type="Proteomes" id="UP000324800">
    <property type="component" value="Unassembled WGS sequence"/>
</dbReference>
<protein>
    <submittedName>
        <fullName evidence="1">Uncharacterized protein</fullName>
    </submittedName>
</protein>
<reference evidence="1 2" key="1">
    <citation type="submission" date="2019-03" db="EMBL/GenBank/DDBJ databases">
        <title>Single cell metagenomics reveals metabolic interactions within the superorganism composed of flagellate Streblomastix strix and complex community of Bacteroidetes bacteria on its surface.</title>
        <authorList>
            <person name="Treitli S.C."/>
            <person name="Kolisko M."/>
            <person name="Husnik F."/>
            <person name="Keeling P."/>
            <person name="Hampl V."/>
        </authorList>
    </citation>
    <scope>NUCLEOTIDE SEQUENCE [LARGE SCALE GENOMIC DNA]</scope>
    <source>
        <strain evidence="1">ST1C</strain>
    </source>
</reference>
<proteinExistence type="predicted"/>
<gene>
    <name evidence="1" type="ORF">EZS28_047420</name>
</gene>
<accession>A0A5J4TGX3</accession>